<dbReference type="Proteomes" id="UP000281474">
    <property type="component" value="Unassembled WGS sequence"/>
</dbReference>
<evidence type="ECO:0000313" key="2">
    <source>
        <dbReference type="EMBL" id="RLV61017.1"/>
    </source>
</evidence>
<name>A0A3L8Q023_9GAMM</name>
<organism evidence="2 3">
    <name type="scientific">Parashewanella curva</name>
    <dbReference type="NCBI Taxonomy" id="2338552"/>
    <lineage>
        <taxon>Bacteria</taxon>
        <taxon>Pseudomonadati</taxon>
        <taxon>Pseudomonadota</taxon>
        <taxon>Gammaproteobacteria</taxon>
        <taxon>Alteromonadales</taxon>
        <taxon>Shewanellaceae</taxon>
        <taxon>Parashewanella</taxon>
    </lineage>
</organism>
<comment type="caution">
    <text evidence="2">The sequence shown here is derived from an EMBL/GenBank/DDBJ whole genome shotgun (WGS) entry which is preliminary data.</text>
</comment>
<protein>
    <submittedName>
        <fullName evidence="2">Uncharacterized protein</fullName>
    </submittedName>
</protein>
<reference evidence="2 3" key="1">
    <citation type="submission" date="2018-09" db="EMBL/GenBank/DDBJ databases">
        <title>Phylogeny of the Shewanellaceae, and recommendation for two new genera, Pseudoshewanella and Parashewanella.</title>
        <authorList>
            <person name="Wang G."/>
        </authorList>
    </citation>
    <scope>NUCLEOTIDE SEQUENCE [LARGE SCALE GENOMIC DNA]</scope>
    <source>
        <strain evidence="2 3">C51</strain>
    </source>
</reference>
<feature type="compositionally biased region" description="Basic and acidic residues" evidence="1">
    <location>
        <begin position="150"/>
        <end position="165"/>
    </location>
</feature>
<dbReference type="AlphaFoldDB" id="A0A3L8Q023"/>
<gene>
    <name evidence="2" type="ORF">D5018_04025</name>
</gene>
<evidence type="ECO:0000313" key="3">
    <source>
        <dbReference type="Proteomes" id="UP000281474"/>
    </source>
</evidence>
<sequence length="165" mass="18216">MNLYFAYLYEVNVAGQPVVNTQGSDSSISSCRDGANQQEGLSVDLNQKSYQVDSSLSGDTRALSQQGEAPVAHAYKGFHEQNANSVVIYYSNGAVVDSKSEKAFVSKGPYRPPQYRNAVNAQPLDEGKILPTVRVAKQQQKYQYYGAWPKGDKGRADKSDNWRNP</sequence>
<keyword evidence="3" id="KW-1185">Reference proteome</keyword>
<proteinExistence type="predicted"/>
<evidence type="ECO:0000256" key="1">
    <source>
        <dbReference type="SAM" id="MobiDB-lite"/>
    </source>
</evidence>
<feature type="region of interest" description="Disordered" evidence="1">
    <location>
        <begin position="146"/>
        <end position="165"/>
    </location>
</feature>
<accession>A0A3L8Q023</accession>
<dbReference type="EMBL" id="QZEI01000009">
    <property type="protein sequence ID" value="RLV61017.1"/>
    <property type="molecule type" value="Genomic_DNA"/>
</dbReference>